<dbReference type="Pfam" id="PF02151">
    <property type="entry name" value="UVR"/>
    <property type="match status" value="1"/>
</dbReference>
<dbReference type="InterPro" id="IPR001943">
    <property type="entry name" value="UVR_dom"/>
</dbReference>
<dbReference type="PROSITE" id="PS50165">
    <property type="entry name" value="UVRC"/>
    <property type="match status" value="1"/>
</dbReference>
<reference evidence="4 5" key="1">
    <citation type="journal article" date="2016" name="Nat. Commun.">
        <title>Thousands of microbial genomes shed light on interconnected biogeochemical processes in an aquifer system.</title>
        <authorList>
            <person name="Anantharaman K."/>
            <person name="Brown C.T."/>
            <person name="Hug L.A."/>
            <person name="Sharon I."/>
            <person name="Castelle C.J."/>
            <person name="Probst A.J."/>
            <person name="Thomas B.C."/>
            <person name="Singh A."/>
            <person name="Wilkins M.J."/>
            <person name="Karaoz U."/>
            <person name="Brodie E.L."/>
            <person name="Williams K.H."/>
            <person name="Hubbard S.S."/>
            <person name="Banfield J.F."/>
        </authorList>
    </citation>
    <scope>NUCLEOTIDE SEQUENCE [LARGE SCALE GENOMIC DNA]</scope>
</reference>
<evidence type="ECO:0000259" key="3">
    <source>
        <dbReference type="PROSITE" id="PS50165"/>
    </source>
</evidence>
<dbReference type="PANTHER" id="PTHR30562">
    <property type="entry name" value="UVRC/OXIDOREDUCTASE"/>
    <property type="match status" value="1"/>
</dbReference>
<dbReference type="PROSITE" id="PS50151">
    <property type="entry name" value="UVR"/>
    <property type="match status" value="1"/>
</dbReference>
<evidence type="ECO:0008006" key="6">
    <source>
        <dbReference type="Google" id="ProtNLM"/>
    </source>
</evidence>
<dbReference type="Pfam" id="PF08459">
    <property type="entry name" value="UvrC_RNaseH_dom"/>
    <property type="match status" value="1"/>
</dbReference>
<dbReference type="Proteomes" id="UP000177039">
    <property type="component" value="Unassembled WGS sequence"/>
</dbReference>
<dbReference type="GO" id="GO:0006289">
    <property type="term" value="P:nucleotide-excision repair"/>
    <property type="evidence" value="ECO:0007669"/>
    <property type="project" value="InterPro"/>
</dbReference>
<proteinExistence type="predicted"/>
<dbReference type="EMBL" id="MFBT01000027">
    <property type="protein sequence ID" value="OGD98932.1"/>
    <property type="molecule type" value="Genomic_DNA"/>
</dbReference>
<dbReference type="GO" id="GO:0009381">
    <property type="term" value="F:excinuclease ABC activity"/>
    <property type="evidence" value="ECO:0007669"/>
    <property type="project" value="InterPro"/>
</dbReference>
<evidence type="ECO:0000313" key="4">
    <source>
        <dbReference type="EMBL" id="OGD98932.1"/>
    </source>
</evidence>
<dbReference type="SMART" id="SM00465">
    <property type="entry name" value="GIYc"/>
    <property type="match status" value="1"/>
</dbReference>
<name>A0A1F5H434_9BACT</name>
<feature type="domain" description="GIY-YIG" evidence="2">
    <location>
        <begin position="9"/>
        <end position="87"/>
    </location>
</feature>
<dbReference type="SUPFAM" id="SSF82771">
    <property type="entry name" value="GIY-YIG endonuclease"/>
    <property type="match status" value="1"/>
</dbReference>
<dbReference type="GO" id="GO:0009380">
    <property type="term" value="C:excinuclease repair complex"/>
    <property type="evidence" value="ECO:0007669"/>
    <property type="project" value="TreeGrafter"/>
</dbReference>
<dbReference type="PANTHER" id="PTHR30562:SF1">
    <property type="entry name" value="UVRABC SYSTEM PROTEIN C"/>
    <property type="match status" value="1"/>
</dbReference>
<protein>
    <recommendedName>
        <fullName evidence="6">Excinuclease ABC subunit C</fullName>
    </recommendedName>
</protein>
<dbReference type="InterPro" id="IPR038476">
    <property type="entry name" value="UvrC_RNase_H_dom_sf"/>
</dbReference>
<dbReference type="PROSITE" id="PS50164">
    <property type="entry name" value="GIY_YIG"/>
    <property type="match status" value="1"/>
</dbReference>
<dbReference type="InterPro" id="IPR050066">
    <property type="entry name" value="UvrABC_protein_C"/>
</dbReference>
<dbReference type="InterPro" id="IPR035901">
    <property type="entry name" value="GIY-YIG_endonuc_sf"/>
</dbReference>
<feature type="domain" description="UvrC family homology region profile" evidence="3">
    <location>
        <begin position="248"/>
        <end position="349"/>
    </location>
</feature>
<dbReference type="InterPro" id="IPR000305">
    <property type="entry name" value="GIY-YIG_endonuc"/>
</dbReference>
<dbReference type="Gene3D" id="3.40.1440.10">
    <property type="entry name" value="GIY-YIG endonuclease"/>
    <property type="match status" value="1"/>
</dbReference>
<comment type="caution">
    <text evidence="4">The sequence shown here is derived from an EMBL/GenBank/DDBJ whole genome shotgun (WGS) entry which is preliminary data.</text>
</comment>
<dbReference type="InterPro" id="IPR001162">
    <property type="entry name" value="UvrC_RNase_H_dom"/>
</dbReference>
<dbReference type="AlphaFoldDB" id="A0A1F5H434"/>
<dbReference type="Pfam" id="PF01541">
    <property type="entry name" value="GIY-YIG"/>
    <property type="match status" value="1"/>
</dbReference>
<evidence type="ECO:0000259" key="1">
    <source>
        <dbReference type="PROSITE" id="PS50151"/>
    </source>
</evidence>
<evidence type="ECO:0000259" key="2">
    <source>
        <dbReference type="PROSITE" id="PS50164"/>
    </source>
</evidence>
<dbReference type="Gene3D" id="3.30.420.340">
    <property type="entry name" value="UvrC, RNAse H endonuclease domain"/>
    <property type="match status" value="1"/>
</dbReference>
<accession>A0A1F5H434</accession>
<feature type="domain" description="UVR" evidence="1">
    <location>
        <begin position="192"/>
        <end position="227"/>
    </location>
</feature>
<dbReference type="SUPFAM" id="SSF46600">
    <property type="entry name" value="C-terminal UvrC-binding domain of UvrB"/>
    <property type="match status" value="1"/>
</dbReference>
<organism evidence="4 5">
    <name type="scientific">Candidatus Curtissbacteria bacterium RIFCSPLOWO2_01_FULL_42_50</name>
    <dbReference type="NCBI Taxonomy" id="1797730"/>
    <lineage>
        <taxon>Bacteria</taxon>
        <taxon>Candidatus Curtissiibacteriota</taxon>
    </lineage>
</organism>
<dbReference type="CDD" id="cd10434">
    <property type="entry name" value="GIY-YIG_UvrC_Cho"/>
    <property type="match status" value="1"/>
</dbReference>
<dbReference type="InterPro" id="IPR047296">
    <property type="entry name" value="GIY-YIG_UvrC_Cho"/>
</dbReference>
<gene>
    <name evidence="4" type="ORF">A3B54_01115</name>
</gene>
<sequence>MQKFTSLPDVPGIYQFYDSRGKLIYVGKSVSIKKRVGAYFTNKNLGPKTSLLVSKIAEVKYIKVFSEFEALLLEAELIRIHQPFFNSIAKDDKSPVYIKITAGRIPLIFLVRKEAPKKDVFLKGPFPSAKIAREILTLARKIFPYCHHRNPKKPCLYVHLGLCPYPYSSQSKQKIYLATTNRIKKLLSGRSKILLRQLTVEMTKAAKAQQFERANITKKQIKQLEYLTTTYHAPQEFLEKPTLVDDLRLAKLKDLTEKLKLEKIPGRIECYDISSISGKFATGALAVFINGQADKSQYRRFRIKFTDTPNDYEMIKEVLSRRFKNNWPKPDLIIVDGGRGHLNVACGVLEIYKITAPVVSLAKRFEEIYTSAKILPLALPKESPARQLAQNIRDEAHRFAISYHRLLRSKNLLAKT</sequence>
<dbReference type="InterPro" id="IPR036876">
    <property type="entry name" value="UVR_dom_sf"/>
</dbReference>
<evidence type="ECO:0000313" key="5">
    <source>
        <dbReference type="Proteomes" id="UP000177039"/>
    </source>
</evidence>